<dbReference type="EMBL" id="QRPE01000010">
    <property type="protein sequence ID" value="RHL93220.1"/>
    <property type="molecule type" value="Genomic_DNA"/>
</dbReference>
<dbReference type="CDD" id="cd11579">
    <property type="entry name" value="Glyco_tran_WbsX"/>
    <property type="match status" value="1"/>
</dbReference>
<dbReference type="PANTHER" id="PTHR41244:SF1">
    <property type="entry name" value="GLYCOSYLTRANSFERASE"/>
    <property type="match status" value="1"/>
</dbReference>
<sequence>MKPKARVIAMYLPQYHPIPENDEVWGKGFTEWNNVAKARPLFRGHHQPNIPADLGFYDLRLPEIREQQAELARGAGVEGFMYWHYWMGNGKRLLNRPIDEVLASGKPDFPFCFGWANHDWKTSTWTTIHNFQKNKMICPVVYSGDQDYIDHFNWCLKAFKDPRYIKVDGKPFFLLYDAIALPDAKHFFDLWNKLAQENGFPGMHFVGLGRGSDVYIENQLNLGYDAVASSLIWQAEQKAIGSFRKRWMTHLRRLIDWIPLDKYNYKDIIKYLREDLKVQDNIYPCIIPGWDRSSRSGRKAVIYYGSTPELWKQHVQQMVETVQNKPEEYKIIILRSWNEWGEGNYVEPDERWGHAYLDALHDVLFDK</sequence>
<evidence type="ECO:0000313" key="2">
    <source>
        <dbReference type="Proteomes" id="UP000285013"/>
    </source>
</evidence>
<gene>
    <name evidence="1" type="ORF">DWZ95_10460</name>
</gene>
<evidence type="ECO:0000313" key="1">
    <source>
        <dbReference type="EMBL" id="RHL93220.1"/>
    </source>
</evidence>
<accession>A0A415N9G8</accession>
<proteinExistence type="predicted"/>
<reference evidence="1 2" key="1">
    <citation type="submission" date="2018-08" db="EMBL/GenBank/DDBJ databases">
        <title>A genome reference for cultivated species of the human gut microbiota.</title>
        <authorList>
            <person name="Zou Y."/>
            <person name="Xue W."/>
            <person name="Luo G."/>
        </authorList>
    </citation>
    <scope>NUCLEOTIDE SEQUENCE [LARGE SCALE GENOMIC DNA]</scope>
    <source>
        <strain evidence="1 2">AF36-16BH</strain>
    </source>
</reference>
<name>A0A415N9G8_9BACE</name>
<dbReference type="Pfam" id="PF14307">
    <property type="entry name" value="Glyco_tran_WbsX"/>
    <property type="match status" value="1"/>
</dbReference>
<comment type="caution">
    <text evidence="1">The sequence shown here is derived from an EMBL/GenBank/DDBJ whole genome shotgun (WGS) entry which is preliminary data.</text>
</comment>
<protein>
    <submittedName>
        <fullName evidence="1">Lipopolysaccharide biosynthesis protein</fullName>
    </submittedName>
</protein>
<dbReference type="Proteomes" id="UP000285013">
    <property type="component" value="Unassembled WGS sequence"/>
</dbReference>
<dbReference type="InterPro" id="IPR032719">
    <property type="entry name" value="WbsX"/>
</dbReference>
<dbReference type="Gene3D" id="3.20.20.80">
    <property type="entry name" value="Glycosidases"/>
    <property type="match status" value="1"/>
</dbReference>
<organism evidence="1 2">
    <name type="scientific">Bacteroides intestinalis</name>
    <dbReference type="NCBI Taxonomy" id="329854"/>
    <lineage>
        <taxon>Bacteria</taxon>
        <taxon>Pseudomonadati</taxon>
        <taxon>Bacteroidota</taxon>
        <taxon>Bacteroidia</taxon>
        <taxon>Bacteroidales</taxon>
        <taxon>Bacteroidaceae</taxon>
        <taxon>Bacteroides</taxon>
    </lineage>
</organism>
<dbReference type="AlphaFoldDB" id="A0A415N9G8"/>
<dbReference type="PANTHER" id="PTHR41244">
    <property type="entry name" value="RHAMNAN SYNTHESIS F"/>
    <property type="match status" value="1"/>
</dbReference>
<dbReference type="RefSeq" id="WP_118422999.1">
    <property type="nucleotide sequence ID" value="NZ_QRPE01000010.1"/>
</dbReference>